<accession>C8NFT7</accession>
<gene>
    <name evidence="1" type="ORF">HMPREF0444_0782</name>
</gene>
<dbReference type="Proteomes" id="UP000005926">
    <property type="component" value="Unassembled WGS sequence"/>
</dbReference>
<dbReference type="AlphaFoldDB" id="C8NFT7"/>
<evidence type="ECO:0000313" key="2">
    <source>
        <dbReference type="Proteomes" id="UP000005926"/>
    </source>
</evidence>
<dbReference type="EMBL" id="ACKZ01000016">
    <property type="protein sequence ID" value="EEW37423.1"/>
    <property type="molecule type" value="Genomic_DNA"/>
</dbReference>
<name>C8NFT7_9LACT</name>
<organism evidence="1 2">
    <name type="scientific">Granulicatella adiacens ATCC 49175</name>
    <dbReference type="NCBI Taxonomy" id="638301"/>
    <lineage>
        <taxon>Bacteria</taxon>
        <taxon>Bacillati</taxon>
        <taxon>Bacillota</taxon>
        <taxon>Bacilli</taxon>
        <taxon>Lactobacillales</taxon>
        <taxon>Carnobacteriaceae</taxon>
        <taxon>Granulicatella</taxon>
    </lineage>
</organism>
<keyword evidence="2" id="KW-1185">Reference proteome</keyword>
<dbReference type="RefSeq" id="WP_005606723.1">
    <property type="nucleotide sequence ID" value="NZ_CP102283.1"/>
</dbReference>
<dbReference type="HOGENOM" id="CLU_923663_0_0_9"/>
<protein>
    <submittedName>
        <fullName evidence="1">Uncharacterized protein</fullName>
    </submittedName>
</protein>
<dbReference type="STRING" id="638301.HMPREF0444_0782"/>
<sequence length="301" mass="35741">MTEKYTITNDLQSDDFEEKLECAIEEFEHKISTKDYQADLVPFLQLLEKGKRWDDLTYYVEEAALEFDTKANQWEWKIKVAIHNHQFHQVEEWMQKEELISVLGMERILELTLLCEKEKSEFTQSEVVKLQQLSEKLKKDEVLSEEQNSYIVRTLTQMQTPLKWSVVESFLSSANTQLFWKGFLVEYWLKEGPSKRINFYDAFSNNRVEISKENTTSVYENRIFIEIESLISKQAQLSEDMKELLLQKLHSDFLRVAPFAEEHFKDAGEWVETQLQRDDLLLSLYEGDKIFIKAHQTLHNC</sequence>
<comment type="caution">
    <text evidence="1">The sequence shown here is derived from an EMBL/GenBank/DDBJ whole genome shotgun (WGS) entry which is preliminary data.</text>
</comment>
<reference evidence="1 2" key="1">
    <citation type="submission" date="2009-08" db="EMBL/GenBank/DDBJ databases">
        <authorList>
            <person name="Muzny D."/>
            <person name="Qin X."/>
            <person name="Deng J."/>
            <person name="Jiang H."/>
            <person name="Liu Y."/>
            <person name="Qu J."/>
            <person name="Song X.-Z."/>
            <person name="Zhang L."/>
            <person name="Thornton R."/>
            <person name="Coyle M."/>
            <person name="Francisco L."/>
            <person name="Jackson L."/>
            <person name="Javaid M."/>
            <person name="Korchina V."/>
            <person name="Kovar C."/>
            <person name="Mata R."/>
            <person name="Mathew T."/>
            <person name="Ngo R."/>
            <person name="Nguyen L."/>
            <person name="Nguyen N."/>
            <person name="Okwuonu G."/>
            <person name="Ongeri F."/>
            <person name="Pham C."/>
            <person name="Simmons D."/>
            <person name="Wilczek-Boney K."/>
            <person name="Hale W."/>
            <person name="Jakkamsetti A."/>
            <person name="Pham P."/>
            <person name="Ruth R."/>
            <person name="San Lucas F."/>
            <person name="Warren J."/>
            <person name="Zhang J."/>
            <person name="Zhao Z."/>
            <person name="Zhou C."/>
            <person name="Zhu D."/>
            <person name="Lee S."/>
            <person name="Bess C."/>
            <person name="Blankenburg K."/>
            <person name="Forbes L."/>
            <person name="Fu Q."/>
            <person name="Gubbala S."/>
            <person name="Hirani K."/>
            <person name="Jayaseelan J.C."/>
            <person name="Lara F."/>
            <person name="Munidasa M."/>
            <person name="Palculict T."/>
            <person name="Patil S."/>
            <person name="Pu L.-L."/>
            <person name="Saada N."/>
            <person name="Tang L."/>
            <person name="Weissenberger G."/>
            <person name="Zhu Y."/>
            <person name="Hemphill L."/>
            <person name="Shang Y."/>
            <person name="Youmans B."/>
            <person name="Ayvaz T."/>
            <person name="Ross M."/>
            <person name="Santibanez J."/>
            <person name="Aqrawi P."/>
            <person name="Gross S."/>
            <person name="Joshi V."/>
            <person name="Fowler G."/>
            <person name="Nazareth L."/>
            <person name="Reid J."/>
            <person name="Worley K."/>
            <person name="Petrosino J."/>
            <person name="Highlander S."/>
            <person name="Gibbs R."/>
        </authorList>
    </citation>
    <scope>NUCLEOTIDE SEQUENCE [LARGE SCALE GENOMIC DNA]</scope>
    <source>
        <strain evidence="1 2">ATCC 49175</strain>
    </source>
</reference>
<evidence type="ECO:0000313" key="1">
    <source>
        <dbReference type="EMBL" id="EEW37423.1"/>
    </source>
</evidence>
<dbReference type="GeneID" id="78412879"/>
<proteinExistence type="predicted"/>